<evidence type="ECO:0000313" key="2">
    <source>
        <dbReference type="EnsemblPlants" id="EMT32575"/>
    </source>
</evidence>
<protein>
    <recommendedName>
        <fullName evidence="3">Peptidase C1A papain C-terminal domain-containing protein</fullName>
    </recommendedName>
</protein>
<feature type="compositionally biased region" description="Polar residues" evidence="1">
    <location>
        <begin position="12"/>
        <end position="22"/>
    </location>
</feature>
<proteinExistence type="predicted"/>
<evidence type="ECO:0008006" key="3">
    <source>
        <dbReference type="Google" id="ProtNLM"/>
    </source>
</evidence>
<feature type="region of interest" description="Disordered" evidence="1">
    <location>
        <begin position="1"/>
        <end position="39"/>
    </location>
</feature>
<feature type="compositionally biased region" description="Basic and acidic residues" evidence="1">
    <location>
        <begin position="146"/>
        <end position="168"/>
    </location>
</feature>
<accession>M8C5G1</accession>
<feature type="compositionally biased region" description="Low complexity" evidence="1">
    <location>
        <begin position="427"/>
        <end position="440"/>
    </location>
</feature>
<name>M8C5G1_AEGTA</name>
<dbReference type="InterPro" id="IPR038765">
    <property type="entry name" value="Papain-like_cys_pep_sf"/>
</dbReference>
<dbReference type="CDD" id="cd02619">
    <property type="entry name" value="Peptidase_C1"/>
    <property type="match status" value="1"/>
</dbReference>
<feature type="region of interest" description="Disordered" evidence="1">
    <location>
        <begin position="135"/>
        <end position="170"/>
    </location>
</feature>
<feature type="region of interest" description="Disordered" evidence="1">
    <location>
        <begin position="416"/>
        <end position="487"/>
    </location>
</feature>
<dbReference type="SUPFAM" id="SSF54001">
    <property type="entry name" value="Cysteine proteinases"/>
    <property type="match status" value="1"/>
</dbReference>
<reference evidence="2" key="1">
    <citation type="submission" date="2015-06" db="UniProtKB">
        <authorList>
            <consortium name="EnsemblPlants"/>
        </authorList>
    </citation>
    <scope>IDENTIFICATION</scope>
</reference>
<dbReference type="AlphaFoldDB" id="M8C5G1"/>
<evidence type="ECO:0000256" key="1">
    <source>
        <dbReference type="SAM" id="MobiDB-lite"/>
    </source>
</evidence>
<dbReference type="EnsemblPlants" id="EMT32575">
    <property type="protein sequence ID" value="EMT32575"/>
    <property type="gene ID" value="F775_25238"/>
</dbReference>
<sequence length="531" mass="58014">MAKLSKNKGKVGSSSAARQHNSGTKHEKRGELEGGGDEDYVDDGTNDGLECYIIAKISGNKCSKTRISHGARSACINVNGLSMRECAIQLNIPGRILPPCQARDPFIVNIQHHTKQMEDNVDLTFIIKLNGRACKNRKGQQPSPETMERKPPQDNKNKGPSKKIEGRNELGGSGWEAFRQLMETMPNGNLEFSWVRADLHAQNILPAVRDQGIGRPTCVFHALCAAAEMEIRRSQAMRDPPSTSDITFSAESFVTDFEREIRLSIGEERELRLVDRREDVGLRLFRSNGVVARSADWGDEQRVGIASYRVHRYLNFIQVARFLSRGRAVVGVIPAGDELIELGADEIYQFYPLEATYGREADTTHMVLFVGFGVQDGTGRPYLVFESSTGTGFADNGFGRIFFDQIFRERLYTLTAEAPQPPPPPRSCADPQSSSSSATSPPVPPPPPRPEDLGNSSSSATPALPPQRPPFQGHEDPGSSSSSAAPCSDEVLDPLTVAAAIDAVLEAVLENFIGIAIDAAYDNPDFDDTLG</sequence>
<dbReference type="Gene3D" id="3.90.70.10">
    <property type="entry name" value="Cysteine proteinases"/>
    <property type="match status" value="1"/>
</dbReference>
<organism evidence="2">
    <name type="scientific">Aegilops tauschii</name>
    <name type="common">Tausch's goatgrass</name>
    <name type="synonym">Aegilops squarrosa</name>
    <dbReference type="NCBI Taxonomy" id="37682"/>
    <lineage>
        <taxon>Eukaryota</taxon>
        <taxon>Viridiplantae</taxon>
        <taxon>Streptophyta</taxon>
        <taxon>Embryophyta</taxon>
        <taxon>Tracheophyta</taxon>
        <taxon>Spermatophyta</taxon>
        <taxon>Magnoliopsida</taxon>
        <taxon>Liliopsida</taxon>
        <taxon>Poales</taxon>
        <taxon>Poaceae</taxon>
        <taxon>BOP clade</taxon>
        <taxon>Pooideae</taxon>
        <taxon>Triticodae</taxon>
        <taxon>Triticeae</taxon>
        <taxon>Triticinae</taxon>
        <taxon>Aegilops</taxon>
    </lineage>
</organism>